<gene>
    <name evidence="2" type="ORF">EPK99_11555</name>
</gene>
<dbReference type="SUPFAM" id="SSF141371">
    <property type="entry name" value="PilZ domain-like"/>
    <property type="match status" value="1"/>
</dbReference>
<dbReference type="EMBL" id="SBIP01000002">
    <property type="protein sequence ID" value="RWX79192.1"/>
    <property type="molecule type" value="Genomic_DNA"/>
</dbReference>
<organism evidence="2 3">
    <name type="scientific">Neorhizobium lilium</name>
    <dbReference type="NCBI Taxonomy" id="2503024"/>
    <lineage>
        <taxon>Bacteria</taxon>
        <taxon>Pseudomonadati</taxon>
        <taxon>Pseudomonadota</taxon>
        <taxon>Alphaproteobacteria</taxon>
        <taxon>Hyphomicrobiales</taxon>
        <taxon>Rhizobiaceae</taxon>
        <taxon>Rhizobium/Agrobacterium group</taxon>
        <taxon>Neorhizobium</taxon>
    </lineage>
</organism>
<protein>
    <submittedName>
        <fullName evidence="2">PilZ domain-containing protein</fullName>
    </submittedName>
</protein>
<name>A0A3S3SFP4_9HYPH</name>
<proteinExistence type="predicted"/>
<dbReference type="AlphaFoldDB" id="A0A3S3SFP4"/>
<feature type="domain" description="PilZ" evidence="1">
    <location>
        <begin position="2"/>
        <end position="79"/>
    </location>
</feature>
<keyword evidence="3" id="KW-1185">Reference proteome</keyword>
<evidence type="ECO:0000313" key="3">
    <source>
        <dbReference type="Proteomes" id="UP000287687"/>
    </source>
</evidence>
<dbReference type="InterPro" id="IPR009875">
    <property type="entry name" value="PilZ_domain"/>
</dbReference>
<evidence type="ECO:0000313" key="2">
    <source>
        <dbReference type="EMBL" id="RWX79192.1"/>
    </source>
</evidence>
<sequence>MEQRKHQRSKAFLGGRVVFNGSNSSFDCIVKQISVGGALVKVENALSVPESFSLVLSDGRRFDCEVRWRRINSLGVKFLTDGL</sequence>
<accession>A0A3S3SFP4</accession>
<reference evidence="2 3" key="1">
    <citation type="submission" date="2019-01" db="EMBL/GenBank/DDBJ databases">
        <title>The draft genome of Rhizobium sp. 24NR.</title>
        <authorList>
            <person name="Liu L."/>
            <person name="Liang L."/>
            <person name="Shi S."/>
            <person name="Xu L."/>
            <person name="Wang X."/>
            <person name="Li L."/>
            <person name="Zhang X."/>
        </authorList>
    </citation>
    <scope>NUCLEOTIDE SEQUENCE [LARGE SCALE GENOMIC DNA]</scope>
    <source>
        <strain evidence="2 3">24NR</strain>
    </source>
</reference>
<dbReference type="RefSeq" id="WP_128443167.1">
    <property type="nucleotide sequence ID" value="NZ_SBIP01000002.1"/>
</dbReference>
<comment type="caution">
    <text evidence="2">The sequence shown here is derived from an EMBL/GenBank/DDBJ whole genome shotgun (WGS) entry which is preliminary data.</text>
</comment>
<dbReference type="Proteomes" id="UP000287687">
    <property type="component" value="Unassembled WGS sequence"/>
</dbReference>
<dbReference type="GO" id="GO:0035438">
    <property type="term" value="F:cyclic-di-GMP binding"/>
    <property type="evidence" value="ECO:0007669"/>
    <property type="project" value="InterPro"/>
</dbReference>
<dbReference type="Gene3D" id="2.40.10.220">
    <property type="entry name" value="predicted glycosyltransferase like domains"/>
    <property type="match status" value="1"/>
</dbReference>
<evidence type="ECO:0000259" key="1">
    <source>
        <dbReference type="Pfam" id="PF07238"/>
    </source>
</evidence>
<dbReference type="Pfam" id="PF07238">
    <property type="entry name" value="PilZ"/>
    <property type="match status" value="1"/>
</dbReference>
<dbReference type="OrthoDB" id="7210926at2"/>